<dbReference type="AlphaFoldDB" id="F3PUL0"/>
<organism evidence="1 2">
    <name type="scientific">Bacteroides fluxus YIT 12057</name>
    <dbReference type="NCBI Taxonomy" id="763034"/>
    <lineage>
        <taxon>Bacteria</taxon>
        <taxon>Pseudomonadati</taxon>
        <taxon>Bacteroidota</taxon>
        <taxon>Bacteroidia</taxon>
        <taxon>Bacteroidales</taxon>
        <taxon>Bacteroidaceae</taxon>
        <taxon>Bacteroides</taxon>
    </lineage>
</organism>
<evidence type="ECO:0000313" key="2">
    <source>
        <dbReference type="Proteomes" id="UP000003416"/>
    </source>
</evidence>
<dbReference type="Proteomes" id="UP000003416">
    <property type="component" value="Unassembled WGS sequence"/>
</dbReference>
<dbReference type="EMBL" id="AFBN01000047">
    <property type="protein sequence ID" value="EGF56080.1"/>
    <property type="molecule type" value="Genomic_DNA"/>
</dbReference>
<name>F3PUL0_9BACE</name>
<reference evidence="1 2" key="1">
    <citation type="submission" date="2011-02" db="EMBL/GenBank/DDBJ databases">
        <authorList>
            <person name="Weinstock G."/>
            <person name="Sodergren E."/>
            <person name="Clifton S."/>
            <person name="Fulton L."/>
            <person name="Fulton B."/>
            <person name="Courtney L."/>
            <person name="Fronick C."/>
            <person name="Harrison M."/>
            <person name="Strong C."/>
            <person name="Farmer C."/>
            <person name="Delahaunty K."/>
            <person name="Markovic C."/>
            <person name="Hall O."/>
            <person name="Minx P."/>
            <person name="Tomlinson C."/>
            <person name="Mitreva M."/>
            <person name="Hou S."/>
            <person name="Chen J."/>
            <person name="Wollam A."/>
            <person name="Pepin K.H."/>
            <person name="Johnson M."/>
            <person name="Bhonagiri V."/>
            <person name="Zhang X."/>
            <person name="Suruliraj S."/>
            <person name="Warren W."/>
            <person name="Chinwalla A."/>
            <person name="Mardis E.R."/>
            <person name="Wilson R.K."/>
        </authorList>
    </citation>
    <scope>NUCLEOTIDE SEQUENCE [LARGE SCALE GENOMIC DNA]</scope>
    <source>
        <strain evidence="1 2">YIT 12057</strain>
    </source>
</reference>
<dbReference type="HOGENOM" id="CLU_3265655_0_0_10"/>
<protein>
    <submittedName>
        <fullName evidence="1">Uncharacterized protein</fullName>
    </submittedName>
</protein>
<gene>
    <name evidence="1" type="ORF">HMPREF9446_02482</name>
</gene>
<keyword evidence="2" id="KW-1185">Reference proteome</keyword>
<comment type="caution">
    <text evidence="1">The sequence shown here is derived from an EMBL/GenBank/DDBJ whole genome shotgun (WGS) entry which is preliminary data.</text>
</comment>
<proteinExistence type="predicted"/>
<sequence>MNYTCHYYILFFSTLPQVLSQAGRANTFSISIFQPVYYNRQ</sequence>
<evidence type="ECO:0000313" key="1">
    <source>
        <dbReference type="EMBL" id="EGF56080.1"/>
    </source>
</evidence>
<accession>F3PUL0</accession>